<protein>
    <submittedName>
        <fullName evidence="3">Histidine kinase</fullName>
    </submittedName>
</protein>
<dbReference type="InterPro" id="IPR036890">
    <property type="entry name" value="HATPase_C_sf"/>
</dbReference>
<dbReference type="PANTHER" id="PTHR34220">
    <property type="entry name" value="SENSOR HISTIDINE KINASE YPDA"/>
    <property type="match status" value="1"/>
</dbReference>
<sequence length="350" mass="40241">MRWQHPKIGFDDRLVTVLGVIVMAFLIPIVFLGMGFRQAPYYTWECFWMSLVCTAMIWVGVRYIMIWSRLRYPGFEQTRRRLWVQAGLMLVFTLTVNNLLDVVLDWICHRFFPGDIQPGVDYNTRSNFAALFCTLAAVAIYESIYFMAELRKSIEAQEGLKRESLQAQLSALKTQVNPHFLFNNLNTLCAIIPEEPEQAVAFVQQLSRVYRHILEVKDEPSILLSKELDVLKAYAFLLKTRFGGNLDISIQVREEKLGERVVPLSLQILMENAIKHNIVSAAKPLHIRVFSEEGRLVVSNTLQKKQQVSESTGIGLANIRNRYRLLSDQEVEVHEEPAQFTVYIPLICAS</sequence>
<dbReference type="GO" id="GO:0000155">
    <property type="term" value="F:phosphorelay sensor kinase activity"/>
    <property type="evidence" value="ECO:0007669"/>
    <property type="project" value="InterPro"/>
</dbReference>
<dbReference type="PANTHER" id="PTHR34220:SF7">
    <property type="entry name" value="SENSOR HISTIDINE KINASE YPDA"/>
    <property type="match status" value="1"/>
</dbReference>
<name>A0A4R8DWV7_9BACT</name>
<keyword evidence="1" id="KW-1133">Transmembrane helix</keyword>
<feature type="transmembrane region" description="Helical" evidence="1">
    <location>
        <begin position="128"/>
        <end position="148"/>
    </location>
</feature>
<keyword evidence="1" id="KW-0812">Transmembrane</keyword>
<organism evidence="3 4">
    <name type="scientific">Dinghuibacter silviterrae</name>
    <dbReference type="NCBI Taxonomy" id="1539049"/>
    <lineage>
        <taxon>Bacteria</taxon>
        <taxon>Pseudomonadati</taxon>
        <taxon>Bacteroidota</taxon>
        <taxon>Chitinophagia</taxon>
        <taxon>Chitinophagales</taxon>
        <taxon>Chitinophagaceae</taxon>
        <taxon>Dinghuibacter</taxon>
    </lineage>
</organism>
<feature type="transmembrane region" description="Helical" evidence="1">
    <location>
        <begin position="82"/>
        <end position="100"/>
    </location>
</feature>
<keyword evidence="3" id="KW-0418">Kinase</keyword>
<keyword evidence="4" id="KW-1185">Reference proteome</keyword>
<dbReference type="GO" id="GO:0016020">
    <property type="term" value="C:membrane"/>
    <property type="evidence" value="ECO:0007669"/>
    <property type="project" value="InterPro"/>
</dbReference>
<dbReference type="InterPro" id="IPR050640">
    <property type="entry name" value="Bact_2-comp_sensor_kinase"/>
</dbReference>
<feature type="transmembrane region" description="Helical" evidence="1">
    <location>
        <begin position="42"/>
        <end position="61"/>
    </location>
</feature>
<evidence type="ECO:0000259" key="2">
    <source>
        <dbReference type="Pfam" id="PF06580"/>
    </source>
</evidence>
<evidence type="ECO:0000313" key="3">
    <source>
        <dbReference type="EMBL" id="TDX02015.1"/>
    </source>
</evidence>
<feature type="transmembrane region" description="Helical" evidence="1">
    <location>
        <begin position="12"/>
        <end position="36"/>
    </location>
</feature>
<feature type="domain" description="Signal transduction histidine kinase internal region" evidence="2">
    <location>
        <begin position="167"/>
        <end position="245"/>
    </location>
</feature>
<comment type="caution">
    <text evidence="3">The sequence shown here is derived from an EMBL/GenBank/DDBJ whole genome shotgun (WGS) entry which is preliminary data.</text>
</comment>
<proteinExistence type="predicted"/>
<dbReference type="EMBL" id="SODV01000001">
    <property type="protein sequence ID" value="TDX02015.1"/>
    <property type="molecule type" value="Genomic_DNA"/>
</dbReference>
<dbReference type="Proteomes" id="UP000294498">
    <property type="component" value="Unassembled WGS sequence"/>
</dbReference>
<dbReference type="OrthoDB" id="9809908at2"/>
<evidence type="ECO:0000313" key="4">
    <source>
        <dbReference type="Proteomes" id="UP000294498"/>
    </source>
</evidence>
<gene>
    <name evidence="3" type="ORF">EDB95_3062</name>
</gene>
<dbReference type="AlphaFoldDB" id="A0A4R8DWV7"/>
<dbReference type="Pfam" id="PF06580">
    <property type="entry name" value="His_kinase"/>
    <property type="match status" value="1"/>
</dbReference>
<keyword evidence="3" id="KW-0808">Transferase</keyword>
<dbReference type="RefSeq" id="WP_133994643.1">
    <property type="nucleotide sequence ID" value="NZ_SODV01000001.1"/>
</dbReference>
<evidence type="ECO:0000256" key="1">
    <source>
        <dbReference type="SAM" id="Phobius"/>
    </source>
</evidence>
<dbReference type="Gene3D" id="3.30.565.10">
    <property type="entry name" value="Histidine kinase-like ATPase, C-terminal domain"/>
    <property type="match status" value="1"/>
</dbReference>
<dbReference type="InterPro" id="IPR010559">
    <property type="entry name" value="Sig_transdc_His_kin_internal"/>
</dbReference>
<reference evidence="3 4" key="1">
    <citation type="submission" date="2019-03" db="EMBL/GenBank/DDBJ databases">
        <title>Genomic Encyclopedia of Type Strains, Phase IV (KMG-IV): sequencing the most valuable type-strain genomes for metagenomic binning, comparative biology and taxonomic classification.</title>
        <authorList>
            <person name="Goeker M."/>
        </authorList>
    </citation>
    <scope>NUCLEOTIDE SEQUENCE [LARGE SCALE GENOMIC DNA]</scope>
    <source>
        <strain evidence="3 4">DSM 100059</strain>
    </source>
</reference>
<keyword evidence="1" id="KW-0472">Membrane</keyword>
<accession>A0A4R8DWV7</accession>